<organism evidence="6 7">
    <name type="scientific">Byssothecium circinans</name>
    <dbReference type="NCBI Taxonomy" id="147558"/>
    <lineage>
        <taxon>Eukaryota</taxon>
        <taxon>Fungi</taxon>
        <taxon>Dikarya</taxon>
        <taxon>Ascomycota</taxon>
        <taxon>Pezizomycotina</taxon>
        <taxon>Dothideomycetes</taxon>
        <taxon>Pleosporomycetidae</taxon>
        <taxon>Pleosporales</taxon>
        <taxon>Massarineae</taxon>
        <taxon>Massarinaceae</taxon>
        <taxon>Byssothecium</taxon>
    </lineage>
</organism>
<dbReference type="Pfam" id="PF10342">
    <property type="entry name" value="Kre9_KNH"/>
    <property type="match status" value="1"/>
</dbReference>
<dbReference type="InterPro" id="IPR045328">
    <property type="entry name" value="Kre9/Knh1"/>
</dbReference>
<dbReference type="PANTHER" id="PTHR28154:SF1">
    <property type="entry name" value="CELL WALL SYNTHESIS PROTEIN KNH1-RELATED"/>
    <property type="match status" value="1"/>
</dbReference>
<keyword evidence="1 2" id="KW-0732">Signal</keyword>
<dbReference type="GO" id="GO:0042546">
    <property type="term" value="P:cell wall biogenesis"/>
    <property type="evidence" value="ECO:0007669"/>
    <property type="project" value="InterPro"/>
</dbReference>
<accession>A0A6A5TA51</accession>
<evidence type="ECO:0000256" key="1">
    <source>
        <dbReference type="ARBA" id="ARBA00022729"/>
    </source>
</evidence>
<dbReference type="AlphaFoldDB" id="A0A6A5TA51"/>
<feature type="domain" description="Yeast cell wall synthesis Kre9/Knh1 C-terminal" evidence="3">
    <location>
        <begin position="170"/>
        <end position="250"/>
    </location>
</feature>
<dbReference type="PANTHER" id="PTHR28154">
    <property type="entry name" value="CELL WALL SYNTHESIS PROTEIN KNH1-RELATED"/>
    <property type="match status" value="1"/>
</dbReference>
<gene>
    <name evidence="5" type="ORF">CC80DRAFT_486066</name>
    <name evidence="6" type="ORF">CC80DRAFT_599558</name>
</gene>
<feature type="signal peptide" evidence="2">
    <location>
        <begin position="1"/>
        <end position="20"/>
    </location>
</feature>
<feature type="chain" id="PRO_5040606905" evidence="2">
    <location>
        <begin position="21"/>
        <end position="260"/>
    </location>
</feature>
<dbReference type="GO" id="GO:0031505">
    <property type="term" value="P:fungal-type cell wall organization"/>
    <property type="evidence" value="ECO:0007669"/>
    <property type="project" value="TreeGrafter"/>
</dbReference>
<name>A0A6A5TA51_9PLEO</name>
<protein>
    <submittedName>
        <fullName evidence="6">Beta-1,6-glucan boisynthesis protein-like protein</fullName>
    </submittedName>
</protein>
<keyword evidence="7" id="KW-1185">Reference proteome</keyword>
<reference evidence="6" key="1">
    <citation type="journal article" date="2020" name="Stud. Mycol.">
        <title>101 Dothideomycetes genomes: a test case for predicting lifestyles and emergence of pathogens.</title>
        <authorList>
            <person name="Haridas S."/>
            <person name="Albert R."/>
            <person name="Binder M."/>
            <person name="Bloem J."/>
            <person name="Labutti K."/>
            <person name="Salamov A."/>
            <person name="Andreopoulos B."/>
            <person name="Baker S."/>
            <person name="Barry K."/>
            <person name="Bills G."/>
            <person name="Bluhm B."/>
            <person name="Cannon C."/>
            <person name="Castanera R."/>
            <person name="Culley D."/>
            <person name="Daum C."/>
            <person name="Ezra D."/>
            <person name="Gonzalez J."/>
            <person name="Henrissat B."/>
            <person name="Kuo A."/>
            <person name="Liang C."/>
            <person name="Lipzen A."/>
            <person name="Lutzoni F."/>
            <person name="Magnuson J."/>
            <person name="Mondo S."/>
            <person name="Nolan M."/>
            <person name="Ohm R."/>
            <person name="Pangilinan J."/>
            <person name="Park H.-J."/>
            <person name="Ramirez L."/>
            <person name="Alfaro M."/>
            <person name="Sun H."/>
            <person name="Tritt A."/>
            <person name="Yoshinaga Y."/>
            <person name="Zwiers L.-H."/>
            <person name="Turgeon B."/>
            <person name="Goodwin S."/>
            <person name="Spatafora J."/>
            <person name="Crous P."/>
            <person name="Grigoriev I."/>
        </authorList>
    </citation>
    <scope>NUCLEOTIDE SEQUENCE</scope>
    <source>
        <strain evidence="6">CBS 675.92</strain>
    </source>
</reference>
<evidence type="ECO:0000259" key="4">
    <source>
        <dbReference type="Pfam" id="PF10342"/>
    </source>
</evidence>
<dbReference type="OrthoDB" id="2432613at2759"/>
<sequence length="260" mass="27005">MPRILAPLVLITALSSVVSAGIVFTKPEAGGKSAGGSALSVEWKEGGTGPALSELTSFVLDLCTGSNDAPVVLTSITPSGKFSTGNTAQGRITTDIGDSKPENAYFVRMIATAKTGTLTVYSNRFSMTGMTGKFDDSVLTALKKVSGTTGPATEDKTTGKAADAAVPAGSMYDVEYTMQTGATRYAPMQPIPGTKITKKSAPPLFPTSSVPIAKSHLPIPTIQTTITQSQTHKVSSMANTNAAAPHPTDDMAKFLARWKD</sequence>
<evidence type="ECO:0000256" key="2">
    <source>
        <dbReference type="SAM" id="SignalP"/>
    </source>
</evidence>
<dbReference type="InterPro" id="IPR018466">
    <property type="entry name" value="Kre9/Knh1-like_N"/>
</dbReference>
<dbReference type="EMBL" id="ML977053">
    <property type="protein sequence ID" value="KAF1948619.1"/>
    <property type="molecule type" value="Genomic_DNA"/>
</dbReference>
<dbReference type="GO" id="GO:0005576">
    <property type="term" value="C:extracellular region"/>
    <property type="evidence" value="ECO:0007669"/>
    <property type="project" value="TreeGrafter"/>
</dbReference>
<feature type="domain" description="Yeast cell wall synthesis Kre9/Knh1-like N-terminal" evidence="4">
    <location>
        <begin position="27"/>
        <end position="126"/>
    </location>
</feature>
<dbReference type="GO" id="GO:0006078">
    <property type="term" value="P:(1-&gt;6)-beta-D-glucan biosynthetic process"/>
    <property type="evidence" value="ECO:0007669"/>
    <property type="project" value="InterPro"/>
</dbReference>
<dbReference type="Pfam" id="PF05390">
    <property type="entry name" value="Kre9_KNH1_C"/>
    <property type="match status" value="1"/>
</dbReference>
<evidence type="ECO:0000313" key="5">
    <source>
        <dbReference type="EMBL" id="KAF1948465.1"/>
    </source>
</evidence>
<evidence type="ECO:0000259" key="3">
    <source>
        <dbReference type="Pfam" id="PF05390"/>
    </source>
</evidence>
<evidence type="ECO:0000313" key="6">
    <source>
        <dbReference type="EMBL" id="KAF1948619.1"/>
    </source>
</evidence>
<proteinExistence type="predicted"/>
<evidence type="ECO:0000313" key="7">
    <source>
        <dbReference type="Proteomes" id="UP000800035"/>
    </source>
</evidence>
<dbReference type="EMBL" id="ML977057">
    <property type="protein sequence ID" value="KAF1948465.1"/>
    <property type="molecule type" value="Genomic_DNA"/>
</dbReference>
<dbReference type="Proteomes" id="UP000800035">
    <property type="component" value="Unassembled WGS sequence"/>
</dbReference>
<dbReference type="InterPro" id="IPR008659">
    <property type="entry name" value="Kre9/Knh1_C"/>
</dbReference>